<name>A0A140DTY6_9FIRM</name>
<dbReference type="NCBIfam" id="TIGR00496">
    <property type="entry name" value="frr"/>
    <property type="match status" value="1"/>
</dbReference>
<dbReference type="GO" id="GO:0043023">
    <property type="term" value="F:ribosomal large subunit binding"/>
    <property type="evidence" value="ECO:0007669"/>
    <property type="project" value="TreeGrafter"/>
</dbReference>
<feature type="domain" description="Ribosome recycling factor" evidence="6">
    <location>
        <begin position="20"/>
        <end position="179"/>
    </location>
</feature>
<evidence type="ECO:0000256" key="2">
    <source>
        <dbReference type="ARBA" id="ARBA00005912"/>
    </source>
</evidence>
<dbReference type="HAMAP" id="MF_00040">
    <property type="entry name" value="RRF"/>
    <property type="match status" value="1"/>
</dbReference>
<evidence type="ECO:0000256" key="3">
    <source>
        <dbReference type="ARBA" id="ARBA00022490"/>
    </source>
</evidence>
<dbReference type="FunFam" id="3.30.1360.40:FF:000001">
    <property type="entry name" value="Ribosome-recycling factor"/>
    <property type="match status" value="1"/>
</dbReference>
<dbReference type="CDD" id="cd00520">
    <property type="entry name" value="RRF"/>
    <property type="match status" value="1"/>
</dbReference>
<evidence type="ECO:0000256" key="1">
    <source>
        <dbReference type="ARBA" id="ARBA00004496"/>
    </source>
</evidence>
<dbReference type="KEGG" id="fro:AALO17_09790"/>
<dbReference type="Proteomes" id="UP000069771">
    <property type="component" value="Chromosome"/>
</dbReference>
<dbReference type="EMBL" id="CP011391">
    <property type="protein sequence ID" value="AMK54113.1"/>
    <property type="molecule type" value="Genomic_DNA"/>
</dbReference>
<evidence type="ECO:0000313" key="7">
    <source>
        <dbReference type="EMBL" id="AMK54113.1"/>
    </source>
</evidence>
<dbReference type="PANTHER" id="PTHR20982">
    <property type="entry name" value="RIBOSOME RECYCLING FACTOR"/>
    <property type="match status" value="1"/>
</dbReference>
<dbReference type="InterPro" id="IPR023584">
    <property type="entry name" value="Ribosome_recyc_fac_dom"/>
</dbReference>
<evidence type="ECO:0000256" key="4">
    <source>
        <dbReference type="ARBA" id="ARBA00022917"/>
    </source>
</evidence>
<reference evidence="7 8" key="1">
    <citation type="journal article" date="2016" name="Gut Pathog.">
        <title>Whole genome sequencing of "Faecalibaculum rodentium" ALO17, isolated from C57BL/6J laboratory mouse feces.</title>
        <authorList>
            <person name="Lim S."/>
            <person name="Chang D.H."/>
            <person name="Ahn S."/>
            <person name="Kim B.C."/>
        </authorList>
    </citation>
    <scope>NUCLEOTIDE SEQUENCE [LARGE SCALE GENOMIC DNA]</scope>
    <source>
        <strain evidence="7 8">Alo17</strain>
    </source>
</reference>
<dbReference type="FunFam" id="1.10.132.20:FF:000001">
    <property type="entry name" value="Ribosome-recycling factor"/>
    <property type="match status" value="1"/>
</dbReference>
<dbReference type="STRING" id="1702221.AALO17_09790"/>
<dbReference type="Gene3D" id="1.10.132.20">
    <property type="entry name" value="Ribosome-recycling factor"/>
    <property type="match status" value="1"/>
</dbReference>
<evidence type="ECO:0000259" key="6">
    <source>
        <dbReference type="Pfam" id="PF01765"/>
    </source>
</evidence>
<dbReference type="GO" id="GO:0005737">
    <property type="term" value="C:cytoplasm"/>
    <property type="evidence" value="ECO:0007669"/>
    <property type="project" value="UniProtKB-SubCell"/>
</dbReference>
<organism evidence="7 8">
    <name type="scientific">Faecalibaculum rodentium</name>
    <dbReference type="NCBI Taxonomy" id="1702221"/>
    <lineage>
        <taxon>Bacteria</taxon>
        <taxon>Bacillati</taxon>
        <taxon>Bacillota</taxon>
        <taxon>Erysipelotrichia</taxon>
        <taxon>Erysipelotrichales</taxon>
        <taxon>Erysipelotrichaceae</taxon>
        <taxon>Faecalibaculum</taxon>
    </lineage>
</organism>
<dbReference type="Pfam" id="PF01765">
    <property type="entry name" value="RRF"/>
    <property type="match status" value="1"/>
</dbReference>
<dbReference type="GeneID" id="78477762"/>
<dbReference type="OrthoDB" id="9804006at2"/>
<comment type="similarity">
    <text evidence="2 5">Belongs to the RRF family.</text>
</comment>
<dbReference type="InterPro" id="IPR036191">
    <property type="entry name" value="RRF_sf"/>
</dbReference>
<keyword evidence="3 5" id="KW-0963">Cytoplasm</keyword>
<dbReference type="PATRIC" id="fig|1702221.3.peg.948"/>
<proteinExistence type="inferred from homology"/>
<dbReference type="Gene3D" id="3.30.1360.40">
    <property type="match status" value="1"/>
</dbReference>
<keyword evidence="8" id="KW-1185">Reference proteome</keyword>
<comment type="function">
    <text evidence="5">Responsible for the release of ribosomes from messenger RNA at the termination of protein biosynthesis. May increase the efficiency of translation by recycling ribosomes from one round of translation to another.</text>
</comment>
<dbReference type="PANTHER" id="PTHR20982:SF3">
    <property type="entry name" value="MITOCHONDRIAL RIBOSOME RECYCLING FACTOR PSEUDO 1"/>
    <property type="match status" value="1"/>
</dbReference>
<accession>A0A140DTY6</accession>
<dbReference type="SUPFAM" id="SSF55194">
    <property type="entry name" value="Ribosome recycling factor, RRF"/>
    <property type="match status" value="1"/>
</dbReference>
<dbReference type="RefSeq" id="WP_067556058.1">
    <property type="nucleotide sequence ID" value="NZ_CAJTBG010000032.1"/>
</dbReference>
<dbReference type="InterPro" id="IPR002661">
    <property type="entry name" value="Ribosome_recyc_fac"/>
</dbReference>
<evidence type="ECO:0000313" key="8">
    <source>
        <dbReference type="Proteomes" id="UP000069771"/>
    </source>
</evidence>
<dbReference type="AlphaFoldDB" id="A0A140DTY6"/>
<sequence length="181" mass="20550">MSEYLERAEEKMMTVIENLEGNFATIRTGRANAKILDRVRVDYYGEPMPINQIARISVVEGTQLVIKPYDRTQVKPITHAISAANLGLTPQAEADAIRILVPQLTEDRRKQLAKEAQKYGEEAKVAVRNVRRDCNDWIKKDKELPEDEAKALTAETQKLTDRYIKDIDGLVKAKKDEILAV</sequence>
<evidence type="ECO:0000256" key="5">
    <source>
        <dbReference type="HAMAP-Rule" id="MF_00040"/>
    </source>
</evidence>
<gene>
    <name evidence="5" type="primary">frr</name>
    <name evidence="7" type="ORF">AALO17_09790</name>
</gene>
<keyword evidence="4 5" id="KW-0648">Protein biosynthesis</keyword>
<protein>
    <recommendedName>
        <fullName evidence="5">Ribosome-recycling factor</fullName>
        <shortName evidence="5">RRF</shortName>
    </recommendedName>
    <alternativeName>
        <fullName evidence="5">Ribosome-releasing factor</fullName>
    </alternativeName>
</protein>
<dbReference type="GO" id="GO:0006415">
    <property type="term" value="P:translational termination"/>
    <property type="evidence" value="ECO:0007669"/>
    <property type="project" value="UniProtKB-UniRule"/>
</dbReference>
<comment type="subcellular location">
    <subcellularLocation>
        <location evidence="1 5">Cytoplasm</location>
    </subcellularLocation>
</comment>